<dbReference type="PANTHER" id="PTHR32385">
    <property type="entry name" value="MANNOSYL PHOSPHORYLINOSITOL CERAMIDE SYNTHASE"/>
    <property type="match status" value="1"/>
</dbReference>
<dbReference type="InterPro" id="IPR051706">
    <property type="entry name" value="Glycosyltransferase_domain"/>
</dbReference>
<sequence length="291" mass="33632">MALALCQGALEHAGPAGWLATLSAQHGHYRSYSSSRLLAFARVVKLLANVTKLAAYPFHYLFPNKRFTIPERAAPWWQSSKPAKVPRIIWQTNFTDQATLPVYLNYLFNRLMAPSFEYRFMITEARARFIEENYPGEIHEAFSRLQVGAAQADFWRVLVLQKHGGVYLDIDAHAVWPLARIVKPEMEELYVTTRRGEISNYFIASKPENPHIARIAQSIQHNIENEADGNIFELTGPGVFNKVLPRDEVRTASYRYTCNQGNFTNEYFQYIDKPQGKWTREQYQVDVVRKR</sequence>
<accession>A0ABS9B0U0</accession>
<dbReference type="Gene3D" id="3.90.550.20">
    <property type="match status" value="1"/>
</dbReference>
<dbReference type="InterPro" id="IPR029044">
    <property type="entry name" value="Nucleotide-diphossugar_trans"/>
</dbReference>
<dbReference type="InterPro" id="IPR007577">
    <property type="entry name" value="GlycoTrfase_DXD_sugar-bd_CS"/>
</dbReference>
<dbReference type="PANTHER" id="PTHR32385:SF15">
    <property type="entry name" value="INOSITOL PHOSPHOCERAMIDE MANNOSYLTRANSFERASE 1"/>
    <property type="match status" value="1"/>
</dbReference>
<evidence type="ECO:0000313" key="2">
    <source>
        <dbReference type="EMBL" id="MCE8045301.1"/>
    </source>
</evidence>
<evidence type="ECO:0000256" key="1">
    <source>
        <dbReference type="ARBA" id="ARBA00022679"/>
    </source>
</evidence>
<keyword evidence="1 2" id="KW-0808">Transferase</keyword>
<dbReference type="EMBL" id="JABFTQ010000001">
    <property type="protein sequence ID" value="MCE8045301.1"/>
    <property type="molecule type" value="Genomic_DNA"/>
</dbReference>
<keyword evidence="3" id="KW-1185">Reference proteome</keyword>
<gene>
    <name evidence="2" type="ORF">HOP60_00985</name>
</gene>
<dbReference type="GO" id="GO:0016740">
    <property type="term" value="F:transferase activity"/>
    <property type="evidence" value="ECO:0007669"/>
    <property type="project" value="UniProtKB-KW"/>
</dbReference>
<name>A0ABS9B0U0_9GAMM</name>
<reference evidence="2 3" key="1">
    <citation type="journal article" date="2021" name="Front. Microbiol.">
        <title>Aerobic Denitrification and Heterotrophic Sulfur Oxidation in the Genus Halomonas Revealed by Six Novel Species Characterizations and Genome-Based Analysis.</title>
        <authorList>
            <person name="Wang L."/>
            <person name="Shao Z."/>
        </authorList>
    </citation>
    <scope>NUCLEOTIDE SEQUENCE [LARGE SCALE GENOMIC DNA]</scope>
    <source>
        <strain evidence="2 3">MCCC 1A05748</strain>
    </source>
</reference>
<organism evidence="2 3">
    <name type="scientific">Billgrantia desiderata</name>
    <dbReference type="NCBI Taxonomy" id="52021"/>
    <lineage>
        <taxon>Bacteria</taxon>
        <taxon>Pseudomonadati</taxon>
        <taxon>Pseudomonadota</taxon>
        <taxon>Gammaproteobacteria</taxon>
        <taxon>Oceanospirillales</taxon>
        <taxon>Halomonadaceae</taxon>
        <taxon>Billgrantia</taxon>
    </lineage>
</organism>
<dbReference type="Proteomes" id="UP001320154">
    <property type="component" value="Unassembled WGS sequence"/>
</dbReference>
<proteinExistence type="predicted"/>
<dbReference type="Pfam" id="PF04488">
    <property type="entry name" value="Gly_transf_sug"/>
    <property type="match status" value="1"/>
</dbReference>
<comment type="caution">
    <text evidence="2">The sequence shown here is derived from an EMBL/GenBank/DDBJ whole genome shotgun (WGS) entry which is preliminary data.</text>
</comment>
<evidence type="ECO:0000313" key="3">
    <source>
        <dbReference type="Proteomes" id="UP001320154"/>
    </source>
</evidence>
<dbReference type="SUPFAM" id="SSF53448">
    <property type="entry name" value="Nucleotide-diphospho-sugar transferases"/>
    <property type="match status" value="1"/>
</dbReference>
<protein>
    <submittedName>
        <fullName evidence="2">Glycosyl transferase</fullName>
    </submittedName>
</protein>
<dbReference type="RefSeq" id="WP_234249755.1">
    <property type="nucleotide sequence ID" value="NZ_JABFTQ010000001.1"/>
</dbReference>